<reference evidence="1" key="1">
    <citation type="submission" date="2018-05" db="EMBL/GenBank/DDBJ databases">
        <authorList>
            <person name="Lanie J.A."/>
            <person name="Ng W.-L."/>
            <person name="Kazmierczak K.M."/>
            <person name="Andrzejewski T.M."/>
            <person name="Davidsen T.M."/>
            <person name="Wayne K.J."/>
            <person name="Tettelin H."/>
            <person name="Glass J.I."/>
            <person name="Rusch D."/>
            <person name="Podicherti R."/>
            <person name="Tsui H.-C.T."/>
            <person name="Winkler M.E."/>
        </authorList>
    </citation>
    <scope>NUCLEOTIDE SEQUENCE</scope>
</reference>
<feature type="non-terminal residue" evidence="1">
    <location>
        <position position="81"/>
    </location>
</feature>
<organism evidence="1">
    <name type="scientific">marine metagenome</name>
    <dbReference type="NCBI Taxonomy" id="408172"/>
    <lineage>
        <taxon>unclassified sequences</taxon>
        <taxon>metagenomes</taxon>
        <taxon>ecological metagenomes</taxon>
    </lineage>
</organism>
<evidence type="ECO:0000313" key="1">
    <source>
        <dbReference type="EMBL" id="SVD63148.1"/>
    </source>
</evidence>
<proteinExistence type="predicted"/>
<dbReference type="EMBL" id="UINC01163053">
    <property type="protein sequence ID" value="SVD63148.1"/>
    <property type="molecule type" value="Genomic_DNA"/>
</dbReference>
<accession>A0A382WY40</accession>
<dbReference type="AlphaFoldDB" id="A0A382WY40"/>
<sequence length="81" mass="8298">MSTKIATEPTTSNIRRSMNTHFGVTGLMGAGVGDSDDCVSGACVGACNDSALMALGSSRGLSFIGGLSWFAIRENHGAEDE</sequence>
<protein>
    <submittedName>
        <fullName evidence="1">Uncharacterized protein</fullName>
    </submittedName>
</protein>
<gene>
    <name evidence="1" type="ORF">METZ01_LOCUS416002</name>
</gene>
<name>A0A382WY40_9ZZZZ</name>